<organism evidence="2 3">
    <name type="scientific">Fulvitalea axinellae</name>
    <dbReference type="NCBI Taxonomy" id="1182444"/>
    <lineage>
        <taxon>Bacteria</taxon>
        <taxon>Pseudomonadati</taxon>
        <taxon>Bacteroidota</taxon>
        <taxon>Cytophagia</taxon>
        <taxon>Cytophagales</taxon>
        <taxon>Persicobacteraceae</taxon>
        <taxon>Fulvitalea</taxon>
    </lineage>
</organism>
<keyword evidence="3" id="KW-1185">Reference proteome</keyword>
<dbReference type="GO" id="GO:0046872">
    <property type="term" value="F:metal ion binding"/>
    <property type="evidence" value="ECO:0007669"/>
    <property type="project" value="UniProtKB-KW"/>
</dbReference>
<name>A0AAU9DMC0_9BACT</name>
<dbReference type="AlphaFoldDB" id="A0AAU9DMC0"/>
<dbReference type="Pfam" id="PF00459">
    <property type="entry name" value="Inositol_P"/>
    <property type="match status" value="1"/>
</dbReference>
<dbReference type="SUPFAM" id="SSF56655">
    <property type="entry name" value="Carbohydrate phosphatase"/>
    <property type="match status" value="1"/>
</dbReference>
<proteinExistence type="predicted"/>
<dbReference type="GO" id="GO:0007165">
    <property type="term" value="P:signal transduction"/>
    <property type="evidence" value="ECO:0007669"/>
    <property type="project" value="TreeGrafter"/>
</dbReference>
<dbReference type="GO" id="GO:0006020">
    <property type="term" value="P:inositol metabolic process"/>
    <property type="evidence" value="ECO:0007669"/>
    <property type="project" value="TreeGrafter"/>
</dbReference>
<accession>A0AAU9DMC0</accession>
<feature type="binding site" evidence="1">
    <location>
        <position position="242"/>
    </location>
    <ligand>
        <name>Mg(2+)</name>
        <dbReference type="ChEBI" id="CHEBI:18420"/>
        <label>1</label>
        <note>catalytic</note>
    </ligand>
</feature>
<keyword evidence="1" id="KW-0460">Magnesium</keyword>
<dbReference type="PANTHER" id="PTHR20854">
    <property type="entry name" value="INOSITOL MONOPHOSPHATASE"/>
    <property type="match status" value="1"/>
</dbReference>
<keyword evidence="2" id="KW-0614">Plasmid</keyword>
<dbReference type="GO" id="GO:0008934">
    <property type="term" value="F:inositol monophosphate 1-phosphatase activity"/>
    <property type="evidence" value="ECO:0007669"/>
    <property type="project" value="TreeGrafter"/>
</dbReference>
<dbReference type="InterPro" id="IPR000760">
    <property type="entry name" value="Inositol_monophosphatase-like"/>
</dbReference>
<dbReference type="RefSeq" id="WP_338395692.1">
    <property type="nucleotide sequence ID" value="NZ_AP025318.1"/>
</dbReference>
<dbReference type="PANTHER" id="PTHR20854:SF4">
    <property type="entry name" value="INOSITOL-1-MONOPHOSPHATASE-RELATED"/>
    <property type="match status" value="1"/>
</dbReference>
<feature type="binding site" evidence="1">
    <location>
        <position position="105"/>
    </location>
    <ligand>
        <name>Mg(2+)</name>
        <dbReference type="ChEBI" id="CHEBI:18420"/>
        <label>1</label>
        <note>catalytic</note>
    </ligand>
</feature>
<comment type="cofactor">
    <cofactor evidence="1">
        <name>Mg(2+)</name>
        <dbReference type="ChEBI" id="CHEBI:18420"/>
    </cofactor>
</comment>
<dbReference type="PRINTS" id="PR00377">
    <property type="entry name" value="IMPHPHTASES"/>
</dbReference>
<evidence type="ECO:0000256" key="1">
    <source>
        <dbReference type="PIRSR" id="PIRSR600760-2"/>
    </source>
</evidence>
<feature type="binding site" evidence="1">
    <location>
        <position position="103"/>
    </location>
    <ligand>
        <name>Mg(2+)</name>
        <dbReference type="ChEBI" id="CHEBI:18420"/>
        <label>1</label>
        <note>catalytic</note>
    </ligand>
</feature>
<gene>
    <name evidence="2" type="ORF">FUAX_47720</name>
</gene>
<dbReference type="Gene3D" id="3.30.540.10">
    <property type="entry name" value="Fructose-1,6-Bisphosphatase, subunit A, domain 1"/>
    <property type="match status" value="1"/>
</dbReference>
<sequence length="300" mass="33563">MTQNKTERNTPDFQSLCDIALSVAEQAGDAIQAYKAKHEITVLKKTTGTSEASQVLTEADRQAQEIIINGLKKSISEFDLGLLSEESTDDESRLRKEYFWCIDPLDGTLPFIQGHPGYAVSIALVRRDGTPIIGVVRDPVQKVSYHAILEKGAFRNGLAWQTDNLIKDKTFDLYIDTGFRKYDFCKEVISASEEFLYKNGFKNIRITQDKGAVLNAIGILESPDGGYFKFPKKTDGCGSLWDFAATACIANELGFSPIGFNNKPLALNNPETTFMNKNGAIYSNFKPFSEFVLEYFQKRK</sequence>
<dbReference type="CDD" id="cd01637">
    <property type="entry name" value="IMPase_like"/>
    <property type="match status" value="1"/>
</dbReference>
<dbReference type="Gene3D" id="3.40.190.80">
    <property type="match status" value="1"/>
</dbReference>
<evidence type="ECO:0000313" key="2">
    <source>
        <dbReference type="EMBL" id="BDD12340.1"/>
    </source>
</evidence>
<dbReference type="Proteomes" id="UP001348817">
    <property type="component" value="Plasmid pFA4"/>
</dbReference>
<feature type="binding site" evidence="1">
    <location>
        <position position="106"/>
    </location>
    <ligand>
        <name>Mg(2+)</name>
        <dbReference type="ChEBI" id="CHEBI:18420"/>
        <label>1</label>
        <note>catalytic</note>
    </ligand>
</feature>
<reference evidence="2 3" key="1">
    <citation type="submission" date="2021-12" db="EMBL/GenBank/DDBJ databases">
        <title>Genome sequencing of bacteria with rrn-lacking chromosome and rrn-plasmid.</title>
        <authorList>
            <person name="Anda M."/>
            <person name="Iwasaki W."/>
        </authorList>
    </citation>
    <scope>NUCLEOTIDE SEQUENCE [LARGE SCALE GENOMIC DNA]</scope>
    <source>
        <strain evidence="2 3">DSM 100852</strain>
        <plasmid evidence="2 3">pFA4</plasmid>
    </source>
</reference>
<feature type="binding site" evidence="1">
    <location>
        <position position="85"/>
    </location>
    <ligand>
        <name>Mg(2+)</name>
        <dbReference type="ChEBI" id="CHEBI:18420"/>
        <label>1</label>
        <note>catalytic</note>
    </ligand>
</feature>
<geneLocation type="plasmid" evidence="2 3">
    <name>pFA4</name>
</geneLocation>
<keyword evidence="1" id="KW-0479">Metal-binding</keyword>
<evidence type="ECO:0000313" key="3">
    <source>
        <dbReference type="Proteomes" id="UP001348817"/>
    </source>
</evidence>
<dbReference type="EMBL" id="AP025318">
    <property type="protein sequence ID" value="BDD12340.1"/>
    <property type="molecule type" value="Genomic_DNA"/>
</dbReference>
<dbReference type="KEGG" id="fax:FUAX_47720"/>
<protein>
    <submittedName>
        <fullName evidence="2">Inositol monophosphatase</fullName>
    </submittedName>
</protein>